<evidence type="ECO:0000313" key="2">
    <source>
        <dbReference type="EMBL" id="CAH0046361.1"/>
    </source>
</evidence>
<dbReference type="Proteomes" id="UP000775872">
    <property type="component" value="Unassembled WGS sequence"/>
</dbReference>
<feature type="compositionally biased region" description="Low complexity" evidence="1">
    <location>
        <begin position="93"/>
        <end position="104"/>
    </location>
</feature>
<feature type="region of interest" description="Disordered" evidence="1">
    <location>
        <begin position="1"/>
        <end position="58"/>
    </location>
</feature>
<feature type="compositionally biased region" description="Basic and acidic residues" evidence="1">
    <location>
        <begin position="11"/>
        <end position="22"/>
    </location>
</feature>
<feature type="compositionally biased region" description="Acidic residues" evidence="1">
    <location>
        <begin position="369"/>
        <end position="380"/>
    </location>
</feature>
<proteinExistence type="predicted"/>
<sequence length="380" mass="42221">MTAQDNIPTRAKCEPEDTHDASLADGGEGNTSIAEDNNIERQENSRILQDATTSREEVPGMLHHEFPAMLPQEAREPRVDDPVMRYRFIPFPSQRSNMSSQNSQDYFPQGHFHDPDPLENTFDNSLPTGPPTQPAERPTPRNNTTVASSWPAPAIAPAAAPTAARTSMRNSYHRRGGEGSRFPPPPTCLAYSSSARVLSRNHPYFRPTPPMFNHHQPSAAGTGAAVSTSTDHAMQGGQASLFNARRDFISTLIRERDDLRKTYEANRVSRPRKKGGIGASRDRSRLVDSRFRRLFAQMDACFGDLVRANRANRGCRPCQDTETQNIALREAQRYLHQCIAERRAAEVGAQQQGEEDADEGPHPASTTGDEADQEQFSEEE</sequence>
<feature type="region of interest" description="Disordered" evidence="1">
    <location>
        <begin position="345"/>
        <end position="380"/>
    </location>
</feature>
<protein>
    <submittedName>
        <fullName evidence="2">Uncharacterized protein</fullName>
    </submittedName>
</protein>
<dbReference type="OrthoDB" id="5149837at2759"/>
<feature type="region of interest" description="Disordered" evidence="1">
    <location>
        <begin position="93"/>
        <end position="188"/>
    </location>
</feature>
<name>A0A9N9YZN4_9HYPO</name>
<keyword evidence="3" id="KW-1185">Reference proteome</keyword>
<evidence type="ECO:0000313" key="3">
    <source>
        <dbReference type="Proteomes" id="UP000775872"/>
    </source>
</evidence>
<dbReference type="AlphaFoldDB" id="A0A9N9YZN4"/>
<accession>A0A9N9YZN4</accession>
<evidence type="ECO:0000256" key="1">
    <source>
        <dbReference type="SAM" id="MobiDB-lite"/>
    </source>
</evidence>
<dbReference type="EMBL" id="CABFOC020000014">
    <property type="protein sequence ID" value="CAH0046361.1"/>
    <property type="molecule type" value="Genomic_DNA"/>
</dbReference>
<reference evidence="2" key="1">
    <citation type="submission" date="2021-10" db="EMBL/GenBank/DDBJ databases">
        <authorList>
            <person name="Piombo E."/>
        </authorList>
    </citation>
    <scope>NUCLEOTIDE SEQUENCE</scope>
</reference>
<gene>
    <name evidence="2" type="ORF">CSOL1703_00012095</name>
</gene>
<feature type="compositionally biased region" description="Low complexity" evidence="1">
    <location>
        <begin position="151"/>
        <end position="164"/>
    </location>
</feature>
<comment type="caution">
    <text evidence="2">The sequence shown here is derived from an EMBL/GenBank/DDBJ whole genome shotgun (WGS) entry which is preliminary data.</text>
</comment>
<organism evidence="2 3">
    <name type="scientific">Clonostachys solani</name>
    <dbReference type="NCBI Taxonomy" id="160281"/>
    <lineage>
        <taxon>Eukaryota</taxon>
        <taxon>Fungi</taxon>
        <taxon>Dikarya</taxon>
        <taxon>Ascomycota</taxon>
        <taxon>Pezizomycotina</taxon>
        <taxon>Sordariomycetes</taxon>
        <taxon>Hypocreomycetidae</taxon>
        <taxon>Hypocreales</taxon>
        <taxon>Bionectriaceae</taxon>
        <taxon>Clonostachys</taxon>
    </lineage>
</organism>